<keyword evidence="2" id="KW-0808">Transferase</keyword>
<dbReference type="GO" id="GO:0019509">
    <property type="term" value="P:L-methionine salvage from methylthioadenosine"/>
    <property type="evidence" value="ECO:0007669"/>
    <property type="project" value="TreeGrafter"/>
</dbReference>
<dbReference type="CDD" id="cd09010">
    <property type="entry name" value="MTAP_SsMTAPII_like_MTIP"/>
    <property type="match status" value="1"/>
</dbReference>
<feature type="non-terminal residue" evidence="4">
    <location>
        <position position="177"/>
    </location>
</feature>
<protein>
    <recommendedName>
        <fullName evidence="3">Nucleoside phosphorylase domain-containing protein</fullName>
    </recommendedName>
</protein>
<keyword evidence="1" id="KW-0328">Glycosyltransferase</keyword>
<dbReference type="InterPro" id="IPR000845">
    <property type="entry name" value="Nucleoside_phosphorylase_d"/>
</dbReference>
<sequence length="177" mass="19291">MSDIDKYAVISGHGINLDKDLGEEIVDNNSSVINTDFGKTSAPIKEAIVGNKNIFFLSRHGVKKNIPPHSINNRANIAALHKLNVKKIISINTVGVITGDINPGELAIPSQLIDYTWGRSHSFFNTQLANSEYIDFTDPFCPNLRKRLVKAAKDASIIFKDGGIYGATQGPRIETAA</sequence>
<dbReference type="PANTHER" id="PTHR42679">
    <property type="entry name" value="S-METHYL-5'-THIOADENOSINE PHOSPHORYLASE"/>
    <property type="match status" value="1"/>
</dbReference>
<evidence type="ECO:0000313" key="4">
    <source>
        <dbReference type="EMBL" id="SUZ55046.1"/>
    </source>
</evidence>
<dbReference type="GO" id="GO:0009116">
    <property type="term" value="P:nucleoside metabolic process"/>
    <property type="evidence" value="ECO:0007669"/>
    <property type="project" value="InterPro"/>
</dbReference>
<dbReference type="EMBL" id="UINC01000424">
    <property type="protein sequence ID" value="SUZ55046.1"/>
    <property type="molecule type" value="Genomic_DNA"/>
</dbReference>
<evidence type="ECO:0000256" key="2">
    <source>
        <dbReference type="ARBA" id="ARBA00022679"/>
    </source>
</evidence>
<dbReference type="GO" id="GO:0005829">
    <property type="term" value="C:cytosol"/>
    <property type="evidence" value="ECO:0007669"/>
    <property type="project" value="TreeGrafter"/>
</dbReference>
<dbReference type="PANTHER" id="PTHR42679:SF2">
    <property type="entry name" value="S-METHYL-5'-THIOADENOSINE PHOSPHORYLASE"/>
    <property type="match status" value="1"/>
</dbReference>
<accession>A0A381NKB0</accession>
<evidence type="ECO:0000259" key="3">
    <source>
        <dbReference type="Pfam" id="PF01048"/>
    </source>
</evidence>
<proteinExistence type="predicted"/>
<feature type="domain" description="Nucleoside phosphorylase" evidence="3">
    <location>
        <begin position="51"/>
        <end position="177"/>
    </location>
</feature>
<dbReference type="InterPro" id="IPR035994">
    <property type="entry name" value="Nucleoside_phosphorylase_sf"/>
</dbReference>
<dbReference type="Pfam" id="PF01048">
    <property type="entry name" value="PNP_UDP_1"/>
    <property type="match status" value="1"/>
</dbReference>
<dbReference type="AlphaFoldDB" id="A0A381NKB0"/>
<name>A0A381NKB0_9ZZZZ</name>
<evidence type="ECO:0000256" key="1">
    <source>
        <dbReference type="ARBA" id="ARBA00022676"/>
    </source>
</evidence>
<organism evidence="4">
    <name type="scientific">marine metagenome</name>
    <dbReference type="NCBI Taxonomy" id="408172"/>
    <lineage>
        <taxon>unclassified sequences</taxon>
        <taxon>metagenomes</taxon>
        <taxon>ecological metagenomes</taxon>
    </lineage>
</organism>
<dbReference type="InterPro" id="IPR010044">
    <property type="entry name" value="MTAP"/>
</dbReference>
<dbReference type="SUPFAM" id="SSF53167">
    <property type="entry name" value="Purine and uridine phosphorylases"/>
    <property type="match status" value="1"/>
</dbReference>
<dbReference type="Gene3D" id="3.40.50.1580">
    <property type="entry name" value="Nucleoside phosphorylase domain"/>
    <property type="match status" value="1"/>
</dbReference>
<reference evidence="4" key="1">
    <citation type="submission" date="2018-05" db="EMBL/GenBank/DDBJ databases">
        <authorList>
            <person name="Lanie J.A."/>
            <person name="Ng W.-L."/>
            <person name="Kazmierczak K.M."/>
            <person name="Andrzejewski T.M."/>
            <person name="Davidsen T.M."/>
            <person name="Wayne K.J."/>
            <person name="Tettelin H."/>
            <person name="Glass J.I."/>
            <person name="Rusch D."/>
            <person name="Podicherti R."/>
            <person name="Tsui H.-C.T."/>
            <person name="Winkler M.E."/>
        </authorList>
    </citation>
    <scope>NUCLEOTIDE SEQUENCE</scope>
</reference>
<dbReference type="GO" id="GO:0017061">
    <property type="term" value="F:S-methyl-5-thioadenosine phosphorylase activity"/>
    <property type="evidence" value="ECO:0007669"/>
    <property type="project" value="InterPro"/>
</dbReference>
<gene>
    <name evidence="4" type="ORF">METZ01_LOCUS7900</name>
</gene>